<evidence type="ECO:0000256" key="1">
    <source>
        <dbReference type="SAM" id="MobiDB-lite"/>
    </source>
</evidence>
<keyword evidence="2" id="KW-0812">Transmembrane</keyword>
<protein>
    <submittedName>
        <fullName evidence="3">Uncharacterized protein</fullName>
    </submittedName>
</protein>
<gene>
    <name evidence="3" type="ORF">BDV23DRAFT_94520</name>
</gene>
<feature type="region of interest" description="Disordered" evidence="1">
    <location>
        <begin position="91"/>
        <end position="112"/>
    </location>
</feature>
<dbReference type="AlphaFoldDB" id="A0A5N7C6K0"/>
<evidence type="ECO:0000313" key="3">
    <source>
        <dbReference type="EMBL" id="KAE8389745.1"/>
    </source>
</evidence>
<keyword evidence="2" id="KW-0472">Membrane</keyword>
<keyword evidence="2" id="KW-1133">Transmembrane helix</keyword>
<sequence length="112" mass="13771">MLMMIIIREMTKSALHLHVIQKKTPLLHRVLRLYLYIFTIYIEKKLYIHRIYLSHSIGGLNVTLLFFFLFFFQWNRNHIVYKLFYPNVPRSEEKKEKNKQTRTPRKNQNGKM</sequence>
<accession>A0A5N7C6K0</accession>
<dbReference type="EMBL" id="ML735262">
    <property type="protein sequence ID" value="KAE8389745.1"/>
    <property type="molecule type" value="Genomic_DNA"/>
</dbReference>
<reference evidence="3" key="1">
    <citation type="submission" date="2019-04" db="EMBL/GenBank/DDBJ databases">
        <title>Friends and foes A comparative genomics studyof 23 Aspergillus species from section Flavi.</title>
        <authorList>
            <consortium name="DOE Joint Genome Institute"/>
            <person name="Kjaerbolling I."/>
            <person name="Vesth T."/>
            <person name="Frisvad J.C."/>
            <person name="Nybo J.L."/>
            <person name="Theobald S."/>
            <person name="Kildgaard S."/>
            <person name="Isbrandt T."/>
            <person name="Kuo A."/>
            <person name="Sato A."/>
            <person name="Lyhne E.K."/>
            <person name="Kogle M.E."/>
            <person name="Wiebenga A."/>
            <person name="Kun R.S."/>
            <person name="Lubbers R.J."/>
            <person name="Makela M.R."/>
            <person name="Barry K."/>
            <person name="Chovatia M."/>
            <person name="Clum A."/>
            <person name="Daum C."/>
            <person name="Haridas S."/>
            <person name="He G."/>
            <person name="LaButti K."/>
            <person name="Lipzen A."/>
            <person name="Mondo S."/>
            <person name="Riley R."/>
            <person name="Salamov A."/>
            <person name="Simmons B.A."/>
            <person name="Magnuson J.K."/>
            <person name="Henrissat B."/>
            <person name="Mortensen U.H."/>
            <person name="Larsen T.O."/>
            <person name="Devries R.P."/>
            <person name="Grigoriev I.V."/>
            <person name="Machida M."/>
            <person name="Baker S.E."/>
            <person name="Andersen M.R."/>
        </authorList>
    </citation>
    <scope>NUCLEOTIDE SEQUENCE [LARGE SCALE GENOMIC DNA]</scope>
    <source>
        <strain evidence="3">IBT 14317</strain>
    </source>
</reference>
<feature type="transmembrane region" description="Helical" evidence="2">
    <location>
        <begin position="48"/>
        <end position="72"/>
    </location>
</feature>
<name>A0A5N7C6K0_PETAA</name>
<proteinExistence type="predicted"/>
<dbReference type="Proteomes" id="UP000326877">
    <property type="component" value="Unassembled WGS sequence"/>
</dbReference>
<evidence type="ECO:0000256" key="2">
    <source>
        <dbReference type="SAM" id="Phobius"/>
    </source>
</evidence>
<organism evidence="3">
    <name type="scientific">Petromyces alliaceus</name>
    <name type="common">Aspergillus alliaceus</name>
    <dbReference type="NCBI Taxonomy" id="209559"/>
    <lineage>
        <taxon>Eukaryota</taxon>
        <taxon>Fungi</taxon>
        <taxon>Dikarya</taxon>
        <taxon>Ascomycota</taxon>
        <taxon>Pezizomycotina</taxon>
        <taxon>Eurotiomycetes</taxon>
        <taxon>Eurotiomycetidae</taxon>
        <taxon>Eurotiales</taxon>
        <taxon>Aspergillaceae</taxon>
        <taxon>Aspergillus</taxon>
        <taxon>Aspergillus subgen. Circumdati</taxon>
    </lineage>
</organism>